<dbReference type="Proteomes" id="UP000694562">
    <property type="component" value="Unplaced"/>
</dbReference>
<evidence type="ECO:0000256" key="1">
    <source>
        <dbReference type="SAM" id="Coils"/>
    </source>
</evidence>
<keyword evidence="3" id="KW-1185">Reference proteome</keyword>
<reference evidence="2" key="2">
    <citation type="submission" date="2025-09" db="UniProtKB">
        <authorList>
            <consortium name="Ensembl"/>
        </authorList>
    </citation>
    <scope>IDENTIFICATION</scope>
</reference>
<sequence>KSLCLPVGLRQARGMLQEAAMRNEAELTQKLGAINRELGARTHEVKALDQQLRAKTEEIKALDQKLEVKTEEIKALREQVLSARVSTEQGQYRADTAGGQTPRFWEEQLTCQKPREMRAVGFLLFIPPVLAASCSPAGPEGGGEMLSAGPDCHEKEFLSSRFLGGEEAR</sequence>
<protein>
    <submittedName>
        <fullName evidence="2">Uncharacterized protein</fullName>
    </submittedName>
</protein>
<reference evidence="2" key="1">
    <citation type="submission" date="2025-08" db="UniProtKB">
        <authorList>
            <consortium name="Ensembl"/>
        </authorList>
    </citation>
    <scope>IDENTIFICATION</scope>
</reference>
<proteinExistence type="predicted"/>
<organism evidence="2 3">
    <name type="scientific">Falco tinnunculus</name>
    <name type="common">Common kestrel</name>
    <dbReference type="NCBI Taxonomy" id="100819"/>
    <lineage>
        <taxon>Eukaryota</taxon>
        <taxon>Metazoa</taxon>
        <taxon>Chordata</taxon>
        <taxon>Craniata</taxon>
        <taxon>Vertebrata</taxon>
        <taxon>Euteleostomi</taxon>
        <taxon>Archelosauria</taxon>
        <taxon>Archosauria</taxon>
        <taxon>Dinosauria</taxon>
        <taxon>Saurischia</taxon>
        <taxon>Theropoda</taxon>
        <taxon>Coelurosauria</taxon>
        <taxon>Aves</taxon>
        <taxon>Neognathae</taxon>
        <taxon>Neoaves</taxon>
        <taxon>Telluraves</taxon>
        <taxon>Australaves</taxon>
        <taxon>Falconiformes</taxon>
        <taxon>Falconidae</taxon>
        <taxon>Falco</taxon>
    </lineage>
</organism>
<dbReference type="AlphaFoldDB" id="A0A8C4V3W6"/>
<dbReference type="Ensembl" id="ENSFTIT00000023130.1">
    <property type="protein sequence ID" value="ENSFTIP00000022210.1"/>
    <property type="gene ID" value="ENSFTIG00000014360.1"/>
</dbReference>
<dbReference type="Gene3D" id="1.20.5.340">
    <property type="match status" value="1"/>
</dbReference>
<evidence type="ECO:0000313" key="3">
    <source>
        <dbReference type="Proteomes" id="UP000694562"/>
    </source>
</evidence>
<accession>A0A8C4V3W6</accession>
<keyword evidence="1" id="KW-0175">Coiled coil</keyword>
<evidence type="ECO:0000313" key="2">
    <source>
        <dbReference type="Ensembl" id="ENSFTIP00000022210.1"/>
    </source>
</evidence>
<name>A0A8C4V3W6_FALTI</name>
<feature type="coiled-coil region" evidence="1">
    <location>
        <begin position="45"/>
        <end position="79"/>
    </location>
</feature>